<evidence type="ECO:0000313" key="2">
    <source>
        <dbReference type="EMBL" id="HGI30341.1"/>
    </source>
</evidence>
<dbReference type="InterPro" id="IPR023378">
    <property type="entry name" value="YheA/YmcA-like_dom_sf"/>
</dbReference>
<evidence type="ECO:0000313" key="3">
    <source>
        <dbReference type="EMBL" id="HGI74347.1"/>
    </source>
</evidence>
<sequence length="131" mass="15045">MHIVLPQSLKDAIRSLVEQIVCTQPFQDFENTRSMLSKNTEALRLLERLEEEQRSLSRIALQRDLVDEDFAGIEQARQEALSHPVILAYFQAQDRLVSLLQEINNEMSALLGFDFASSAAQPERELEEGWE</sequence>
<comment type="caution">
    <text evidence="2">The sequence shown here is derived from an EMBL/GenBank/DDBJ whole genome shotgun (WGS) entry which is preliminary data.</text>
</comment>
<proteinExistence type="predicted"/>
<name>A0A7V4DDL1_9BACT</name>
<dbReference type="Pfam" id="PF06133">
    <property type="entry name" value="Com_YlbF"/>
    <property type="match status" value="1"/>
</dbReference>
<dbReference type="InterPro" id="IPR010368">
    <property type="entry name" value="Com_YlbF"/>
</dbReference>
<dbReference type="Gene3D" id="1.20.1500.10">
    <property type="entry name" value="YheA/YmcA-like"/>
    <property type="match status" value="1"/>
</dbReference>
<dbReference type="SUPFAM" id="SSF158622">
    <property type="entry name" value="YheA/YmcA-like"/>
    <property type="match status" value="1"/>
</dbReference>
<organism evidence="2">
    <name type="scientific">Candidatus Caldatribacterium californiense</name>
    <dbReference type="NCBI Taxonomy" id="1454726"/>
    <lineage>
        <taxon>Bacteria</taxon>
        <taxon>Pseudomonadati</taxon>
        <taxon>Atribacterota</taxon>
        <taxon>Atribacteria</taxon>
        <taxon>Atribacterales</taxon>
        <taxon>Candidatus Caldatribacteriaceae</taxon>
        <taxon>Candidatus Caldatribacterium</taxon>
    </lineage>
</organism>
<gene>
    <name evidence="3" type="ORF">ENU96_01510</name>
    <name evidence="2" type="ORF">ENV30_03400</name>
</gene>
<protein>
    <submittedName>
        <fullName evidence="2">YlbF family regulator</fullName>
    </submittedName>
</protein>
<keyword evidence="1" id="KW-0175">Coiled coil</keyword>
<evidence type="ECO:0000256" key="1">
    <source>
        <dbReference type="SAM" id="Coils"/>
    </source>
</evidence>
<dbReference type="EMBL" id="DTFV01000049">
    <property type="protein sequence ID" value="HGI30341.1"/>
    <property type="molecule type" value="Genomic_DNA"/>
</dbReference>
<dbReference type="EMBL" id="DTEN01000059">
    <property type="protein sequence ID" value="HGI74347.1"/>
    <property type="molecule type" value="Genomic_DNA"/>
</dbReference>
<feature type="coiled-coil region" evidence="1">
    <location>
        <begin position="32"/>
        <end position="59"/>
    </location>
</feature>
<dbReference type="AlphaFoldDB" id="A0A7V4DDL1"/>
<accession>A0A7V4DDL1</accession>
<reference evidence="2" key="1">
    <citation type="journal article" date="2020" name="mSystems">
        <title>Genome- and Community-Level Interaction Insights into Carbon Utilization and Element Cycling Functions of Hydrothermarchaeota in Hydrothermal Sediment.</title>
        <authorList>
            <person name="Zhou Z."/>
            <person name="Liu Y."/>
            <person name="Xu W."/>
            <person name="Pan J."/>
            <person name="Luo Z.H."/>
            <person name="Li M."/>
        </authorList>
    </citation>
    <scope>NUCLEOTIDE SEQUENCE [LARGE SCALE GENOMIC DNA]</scope>
    <source>
        <strain evidence="3">SpSt-716</strain>
        <strain evidence="2">SpSt-747</strain>
    </source>
</reference>